<protein>
    <submittedName>
        <fullName evidence="11">Mitochondrial import receptor subunit TOM70</fullName>
    </submittedName>
</protein>
<gene>
    <name evidence="11" type="ORF">F8M41_001273</name>
</gene>
<evidence type="ECO:0000256" key="8">
    <source>
        <dbReference type="ARBA" id="ARBA00023136"/>
    </source>
</evidence>
<name>A0A8H4B4Z2_GIGMA</name>
<evidence type="ECO:0000256" key="2">
    <source>
        <dbReference type="ARBA" id="ARBA00022692"/>
    </source>
</evidence>
<organism evidence="11 12">
    <name type="scientific">Gigaspora margarita</name>
    <dbReference type="NCBI Taxonomy" id="4874"/>
    <lineage>
        <taxon>Eukaryota</taxon>
        <taxon>Fungi</taxon>
        <taxon>Fungi incertae sedis</taxon>
        <taxon>Mucoromycota</taxon>
        <taxon>Glomeromycotina</taxon>
        <taxon>Glomeromycetes</taxon>
        <taxon>Diversisporales</taxon>
        <taxon>Gigasporaceae</taxon>
        <taxon>Gigaspora</taxon>
    </lineage>
</organism>
<dbReference type="GO" id="GO:0008320">
    <property type="term" value="F:protein transmembrane transporter activity"/>
    <property type="evidence" value="ECO:0007669"/>
    <property type="project" value="TreeGrafter"/>
</dbReference>
<evidence type="ECO:0000256" key="4">
    <source>
        <dbReference type="ARBA" id="ARBA00022787"/>
    </source>
</evidence>
<dbReference type="PANTHER" id="PTHR46208">
    <property type="entry name" value="MITOCHONDRIAL IMPORT RECEPTOR SUBUNIT TOM70"/>
    <property type="match status" value="1"/>
</dbReference>
<feature type="repeat" description="TPR" evidence="10">
    <location>
        <begin position="5"/>
        <end position="38"/>
    </location>
</feature>
<dbReference type="GO" id="GO:0030150">
    <property type="term" value="P:protein import into mitochondrial matrix"/>
    <property type="evidence" value="ECO:0007669"/>
    <property type="project" value="TreeGrafter"/>
</dbReference>
<dbReference type="EMBL" id="WTPW01000012">
    <property type="protein sequence ID" value="KAF0560690.1"/>
    <property type="molecule type" value="Genomic_DNA"/>
</dbReference>
<dbReference type="InterPro" id="IPR011990">
    <property type="entry name" value="TPR-like_helical_dom_sf"/>
</dbReference>
<accession>A0A8H4B4Z2</accession>
<dbReference type="OrthoDB" id="2942533at2759"/>
<keyword evidence="4" id="KW-1000">Mitochondrion outer membrane</keyword>
<evidence type="ECO:0000313" key="11">
    <source>
        <dbReference type="EMBL" id="KAF0560690.1"/>
    </source>
</evidence>
<evidence type="ECO:0000256" key="9">
    <source>
        <dbReference type="ARBA" id="ARBA00038030"/>
    </source>
</evidence>
<dbReference type="InterPro" id="IPR019734">
    <property type="entry name" value="TPR_rpt"/>
</dbReference>
<proteinExistence type="inferred from homology"/>
<dbReference type="SMART" id="SM00028">
    <property type="entry name" value="TPR"/>
    <property type="match status" value="2"/>
</dbReference>
<evidence type="ECO:0000256" key="10">
    <source>
        <dbReference type="PROSITE-ProRule" id="PRU00339"/>
    </source>
</evidence>
<dbReference type="GO" id="GO:0045039">
    <property type="term" value="P:protein insertion into mitochondrial inner membrane"/>
    <property type="evidence" value="ECO:0007669"/>
    <property type="project" value="TreeGrafter"/>
</dbReference>
<dbReference type="PANTHER" id="PTHR46208:SF1">
    <property type="entry name" value="MITOCHONDRIAL IMPORT RECEPTOR SUBUNIT TOM70"/>
    <property type="match status" value="1"/>
</dbReference>
<keyword evidence="5 10" id="KW-0802">TPR repeat</keyword>
<reference evidence="11 12" key="1">
    <citation type="journal article" date="2019" name="Environ. Microbiol.">
        <title>At the nexus of three kingdoms: the genome of the mycorrhizal fungus Gigaspora margarita provides insights into plant, endobacterial and fungal interactions.</title>
        <authorList>
            <person name="Venice F."/>
            <person name="Ghignone S."/>
            <person name="Salvioli di Fossalunga A."/>
            <person name="Amselem J."/>
            <person name="Novero M."/>
            <person name="Xianan X."/>
            <person name="Sedzielewska Toro K."/>
            <person name="Morin E."/>
            <person name="Lipzen A."/>
            <person name="Grigoriev I.V."/>
            <person name="Henrissat B."/>
            <person name="Martin F.M."/>
            <person name="Bonfante P."/>
        </authorList>
    </citation>
    <scope>NUCLEOTIDE SEQUENCE [LARGE SCALE GENOMIC DNA]</scope>
    <source>
        <strain evidence="11 12">BEG34</strain>
    </source>
</reference>
<comment type="subcellular location">
    <subcellularLocation>
        <location evidence="1">Mitochondrion outer membrane</location>
        <topology evidence="1">Single-pass membrane protein</topology>
    </subcellularLocation>
</comment>
<keyword evidence="8" id="KW-0472">Membrane</keyword>
<keyword evidence="3" id="KW-0677">Repeat</keyword>
<comment type="caution">
    <text evidence="11">The sequence shown here is derived from an EMBL/GenBank/DDBJ whole genome shotgun (WGS) entry which is preliminary data.</text>
</comment>
<evidence type="ECO:0000256" key="5">
    <source>
        <dbReference type="ARBA" id="ARBA00022803"/>
    </source>
</evidence>
<evidence type="ECO:0000256" key="1">
    <source>
        <dbReference type="ARBA" id="ARBA00004572"/>
    </source>
</evidence>
<keyword evidence="7" id="KW-0496">Mitochondrion</keyword>
<dbReference type="GO" id="GO:0005741">
    <property type="term" value="C:mitochondrial outer membrane"/>
    <property type="evidence" value="ECO:0007669"/>
    <property type="project" value="UniProtKB-SubCell"/>
</dbReference>
<dbReference type="Gene3D" id="1.25.40.10">
    <property type="entry name" value="Tetratricopeptide repeat domain"/>
    <property type="match status" value="1"/>
</dbReference>
<keyword evidence="2" id="KW-0812">Transmembrane</keyword>
<dbReference type="SUPFAM" id="SSF48452">
    <property type="entry name" value="TPR-like"/>
    <property type="match status" value="1"/>
</dbReference>
<dbReference type="Proteomes" id="UP000439903">
    <property type="component" value="Unassembled WGS sequence"/>
</dbReference>
<keyword evidence="12" id="KW-1185">Reference proteome</keyword>
<dbReference type="GO" id="GO:0030943">
    <property type="term" value="F:mitochondrion targeting sequence binding"/>
    <property type="evidence" value="ECO:0007669"/>
    <property type="project" value="TreeGrafter"/>
</dbReference>
<evidence type="ECO:0000256" key="7">
    <source>
        <dbReference type="ARBA" id="ARBA00023128"/>
    </source>
</evidence>
<comment type="similarity">
    <text evidence="9">Belongs to the Tom70 family.</text>
</comment>
<dbReference type="PROSITE" id="PS50005">
    <property type="entry name" value="TPR"/>
    <property type="match status" value="1"/>
</dbReference>
<dbReference type="AlphaFoldDB" id="A0A8H4B4Z2"/>
<evidence type="ECO:0000256" key="6">
    <source>
        <dbReference type="ARBA" id="ARBA00022989"/>
    </source>
</evidence>
<evidence type="ECO:0000256" key="3">
    <source>
        <dbReference type="ARBA" id="ARBA00022737"/>
    </source>
</evidence>
<keyword evidence="11" id="KW-0675">Receptor</keyword>
<evidence type="ECO:0000313" key="12">
    <source>
        <dbReference type="Proteomes" id="UP000439903"/>
    </source>
</evidence>
<sequence>MCHSFKILKDQGNLAFGQKNYQKATKLYTQAITFNQDDPIFYSNRAACYYNTKEYSKVIDDCNSMLKMEPCYVKALNRLAIAYEETTRYKELLYNIIARSFSKS</sequence>
<keyword evidence="6" id="KW-1133">Transmembrane helix</keyword>